<comment type="caution">
    <text evidence="1">The sequence shown here is derived from an EMBL/GenBank/DDBJ whole genome shotgun (WGS) entry which is preliminary data.</text>
</comment>
<dbReference type="RefSeq" id="WP_187818232.1">
    <property type="nucleotide sequence ID" value="NZ_JACTVJ010000021.1"/>
</dbReference>
<name>A0ABR7SQL2_9ACTN</name>
<accession>A0ABR7SQL2</accession>
<evidence type="ECO:0000313" key="1">
    <source>
        <dbReference type="EMBL" id="MBC9717786.1"/>
    </source>
</evidence>
<dbReference type="EMBL" id="JACTVJ010000021">
    <property type="protein sequence ID" value="MBC9717786.1"/>
    <property type="molecule type" value="Genomic_DNA"/>
</dbReference>
<reference evidence="1 2" key="1">
    <citation type="submission" date="2020-08" db="EMBL/GenBank/DDBJ databases">
        <title>Genemic of Streptomyces polyaspartic.</title>
        <authorList>
            <person name="Liu W."/>
        </authorList>
    </citation>
    <scope>NUCLEOTIDE SEQUENCE [LARGE SCALE GENOMIC DNA]</scope>
    <source>
        <strain evidence="1 2">TRM66268-LWL</strain>
    </source>
</reference>
<sequence length="49" mass="5314">MVRTVTMKCLICSATETLDIDLPRDGEPISLVCERHIPSKPASGEVSDV</sequence>
<gene>
    <name evidence="1" type="ORF">H9Y04_35175</name>
</gene>
<evidence type="ECO:0000313" key="2">
    <source>
        <dbReference type="Proteomes" id="UP000642284"/>
    </source>
</evidence>
<dbReference type="Proteomes" id="UP000642284">
    <property type="component" value="Unassembled WGS sequence"/>
</dbReference>
<keyword evidence="2" id="KW-1185">Reference proteome</keyword>
<organism evidence="1 2">
    <name type="scientific">Streptomyces polyasparticus</name>
    <dbReference type="NCBI Taxonomy" id="2767826"/>
    <lineage>
        <taxon>Bacteria</taxon>
        <taxon>Bacillati</taxon>
        <taxon>Actinomycetota</taxon>
        <taxon>Actinomycetes</taxon>
        <taxon>Kitasatosporales</taxon>
        <taxon>Streptomycetaceae</taxon>
        <taxon>Streptomyces</taxon>
    </lineage>
</organism>
<proteinExistence type="predicted"/>
<protein>
    <submittedName>
        <fullName evidence="1">Uncharacterized protein</fullName>
    </submittedName>
</protein>